<keyword evidence="1" id="KW-1133">Transmembrane helix</keyword>
<sequence length="205" mass="23220">MNKSSKKILGTCSGILIVAAMIVAGYFLLNKQVQKEAQENVLPTTEVGKILAKDLDSKYPSTATEVVKMYWRITSCLYNKADSMSNKDFDNVLKQCRKLYDQEMLDESKNSFNNMKKKLRKDIDKRKDAKESFSSYVVQSNDTLSVRKMDGKEYTTVISYILIKAKGNTGKVYENFMCRKDKDGKWKILGWEQSTADAAAAVGVE</sequence>
<comment type="caution">
    <text evidence="2">The sequence shown here is derived from an EMBL/GenBank/DDBJ whole genome shotgun (WGS) entry which is preliminary data.</text>
</comment>
<accession>A0ABR7MX69</accession>
<evidence type="ECO:0000256" key="1">
    <source>
        <dbReference type="SAM" id="Phobius"/>
    </source>
</evidence>
<keyword evidence="1" id="KW-0472">Membrane</keyword>
<protein>
    <submittedName>
        <fullName evidence="2">Uncharacterized protein</fullName>
    </submittedName>
</protein>
<keyword evidence="1" id="KW-0812">Transmembrane</keyword>
<evidence type="ECO:0000313" key="3">
    <source>
        <dbReference type="Proteomes" id="UP000637513"/>
    </source>
</evidence>
<name>A0ABR7MX69_9FIRM</name>
<dbReference type="RefSeq" id="WP_249305847.1">
    <property type="nucleotide sequence ID" value="NZ_JACRSW010000040.1"/>
</dbReference>
<evidence type="ECO:0000313" key="2">
    <source>
        <dbReference type="EMBL" id="MBC8558408.1"/>
    </source>
</evidence>
<dbReference type="Proteomes" id="UP000637513">
    <property type="component" value="Unassembled WGS sequence"/>
</dbReference>
<dbReference type="InterPro" id="IPR046563">
    <property type="entry name" value="DUF6715"/>
</dbReference>
<feature type="transmembrane region" description="Helical" evidence="1">
    <location>
        <begin position="7"/>
        <end position="29"/>
    </location>
</feature>
<dbReference type="Pfam" id="PF20462">
    <property type="entry name" value="DUF6715"/>
    <property type="match status" value="1"/>
</dbReference>
<dbReference type="EMBL" id="JACRSW010000040">
    <property type="protein sequence ID" value="MBC8558408.1"/>
    <property type="molecule type" value="Genomic_DNA"/>
</dbReference>
<proteinExistence type="predicted"/>
<keyword evidence="3" id="KW-1185">Reference proteome</keyword>
<gene>
    <name evidence="2" type="ORF">H8700_11945</name>
</gene>
<reference evidence="2 3" key="1">
    <citation type="submission" date="2020-08" db="EMBL/GenBank/DDBJ databases">
        <title>Genome public.</title>
        <authorList>
            <person name="Liu C."/>
            <person name="Sun Q."/>
        </authorList>
    </citation>
    <scope>NUCLEOTIDE SEQUENCE [LARGE SCALE GENOMIC DNA]</scope>
    <source>
        <strain evidence="2 3">BX3</strain>
    </source>
</reference>
<organism evidence="2 3">
    <name type="scientific">Jutongia hominis</name>
    <dbReference type="NCBI Taxonomy" id="2763664"/>
    <lineage>
        <taxon>Bacteria</taxon>
        <taxon>Bacillati</taxon>
        <taxon>Bacillota</taxon>
        <taxon>Clostridia</taxon>
        <taxon>Lachnospirales</taxon>
        <taxon>Lachnospiraceae</taxon>
        <taxon>Jutongia</taxon>
    </lineage>
</organism>